<dbReference type="Proteomes" id="UP000247620">
    <property type="component" value="Unassembled WGS sequence"/>
</dbReference>
<feature type="transmembrane region" description="Helical" evidence="8">
    <location>
        <begin position="30"/>
        <end position="49"/>
    </location>
</feature>
<dbReference type="SUPFAM" id="SSF103481">
    <property type="entry name" value="Multidrug resistance efflux transporter EmrE"/>
    <property type="match status" value="2"/>
</dbReference>
<evidence type="ECO:0000256" key="8">
    <source>
        <dbReference type="SAM" id="Phobius"/>
    </source>
</evidence>
<feature type="domain" description="EamA" evidence="9">
    <location>
        <begin position="3"/>
        <end position="127"/>
    </location>
</feature>
<evidence type="ECO:0000256" key="2">
    <source>
        <dbReference type="ARBA" id="ARBA00022448"/>
    </source>
</evidence>
<evidence type="ECO:0000259" key="9">
    <source>
        <dbReference type="Pfam" id="PF00892"/>
    </source>
</evidence>
<comment type="subcellular location">
    <subcellularLocation>
        <location evidence="1">Cell membrane</location>
        <topology evidence="1">Multi-pass membrane protein</topology>
    </subcellularLocation>
</comment>
<feature type="domain" description="EamA" evidence="9">
    <location>
        <begin position="138"/>
        <end position="277"/>
    </location>
</feature>
<feature type="transmembrane region" description="Helical" evidence="8">
    <location>
        <begin position="112"/>
        <end position="130"/>
    </location>
</feature>
<evidence type="ECO:0000256" key="4">
    <source>
        <dbReference type="ARBA" id="ARBA00022692"/>
    </source>
</evidence>
<dbReference type="GO" id="GO:0005886">
    <property type="term" value="C:plasma membrane"/>
    <property type="evidence" value="ECO:0007669"/>
    <property type="project" value="UniProtKB-SubCell"/>
</dbReference>
<proteinExistence type="predicted"/>
<dbReference type="InterPro" id="IPR004779">
    <property type="entry name" value="CO/AA/NH_transpt"/>
</dbReference>
<dbReference type="InterPro" id="IPR000620">
    <property type="entry name" value="EamA_dom"/>
</dbReference>
<dbReference type="PANTHER" id="PTHR22911">
    <property type="entry name" value="ACYL-MALONYL CONDENSING ENZYME-RELATED"/>
    <property type="match status" value="1"/>
</dbReference>
<gene>
    <name evidence="10" type="ORF">DMX07_05075</name>
</gene>
<accession>A0A2V4IQK5</accession>
<evidence type="ECO:0000256" key="1">
    <source>
        <dbReference type="ARBA" id="ARBA00004651"/>
    </source>
</evidence>
<feature type="transmembrane region" description="Helical" evidence="8">
    <location>
        <begin position="205"/>
        <end position="223"/>
    </location>
</feature>
<keyword evidence="2" id="KW-0813">Transport</keyword>
<evidence type="ECO:0000313" key="11">
    <source>
        <dbReference type="Proteomes" id="UP000247620"/>
    </source>
</evidence>
<evidence type="ECO:0000256" key="6">
    <source>
        <dbReference type="ARBA" id="ARBA00022989"/>
    </source>
</evidence>
<keyword evidence="7 8" id="KW-0472">Membrane</keyword>
<dbReference type="AlphaFoldDB" id="A0A2V4IQK5"/>
<feature type="transmembrane region" description="Helical" evidence="8">
    <location>
        <begin position="61"/>
        <end position="81"/>
    </location>
</feature>
<reference evidence="10 11" key="1">
    <citation type="submission" date="2018-06" db="EMBL/GenBank/DDBJ databases">
        <title>Pseudomonas diversity within urban Lake Michigan freshwaters.</title>
        <authorList>
            <person name="Batrich M."/>
            <person name="Hatzopoulos T."/>
            <person name="Putonti C."/>
        </authorList>
    </citation>
    <scope>NUCLEOTIDE SEQUENCE [LARGE SCALE GENOMIC DNA]</scope>
    <source>
        <strain evidence="10 11">LBp-160603</strain>
    </source>
</reference>
<dbReference type="NCBIfam" id="TIGR00950">
    <property type="entry name" value="2A78"/>
    <property type="match status" value="1"/>
</dbReference>
<evidence type="ECO:0000313" key="10">
    <source>
        <dbReference type="EMBL" id="PYB85370.1"/>
    </source>
</evidence>
<organism evidence="10 11">
    <name type="scientific">Pseudomonas soli</name>
    <dbReference type="NCBI Taxonomy" id="1306993"/>
    <lineage>
        <taxon>Bacteria</taxon>
        <taxon>Pseudomonadati</taxon>
        <taxon>Pseudomonadota</taxon>
        <taxon>Gammaproteobacteria</taxon>
        <taxon>Pseudomonadales</taxon>
        <taxon>Pseudomonadaceae</taxon>
        <taxon>Pseudomonas</taxon>
    </lineage>
</organism>
<feature type="transmembrane region" description="Helical" evidence="8">
    <location>
        <begin position="235"/>
        <end position="254"/>
    </location>
</feature>
<keyword evidence="6 8" id="KW-1133">Transmembrane helix</keyword>
<dbReference type="EMBL" id="QJRO01000002">
    <property type="protein sequence ID" value="PYB85370.1"/>
    <property type="molecule type" value="Genomic_DNA"/>
</dbReference>
<keyword evidence="4 8" id="KW-0812">Transmembrane</keyword>
<protein>
    <submittedName>
        <fullName evidence="10">EamA family transporter</fullName>
    </submittedName>
</protein>
<feature type="transmembrane region" description="Helical" evidence="8">
    <location>
        <begin position="136"/>
        <end position="153"/>
    </location>
</feature>
<feature type="transmembrane region" description="Helical" evidence="8">
    <location>
        <begin position="174"/>
        <end position="193"/>
    </location>
</feature>
<name>A0A2V4IQK5_9PSED</name>
<dbReference type="Pfam" id="PF00892">
    <property type="entry name" value="EamA"/>
    <property type="match status" value="2"/>
</dbReference>
<comment type="caution">
    <text evidence="10">The sequence shown here is derived from an EMBL/GenBank/DDBJ whole genome shotgun (WGS) entry which is preliminary data.</text>
</comment>
<dbReference type="InterPro" id="IPR037185">
    <property type="entry name" value="EmrE-like"/>
</dbReference>
<dbReference type="PANTHER" id="PTHR22911:SF130">
    <property type="entry name" value="BIOTIN TRANSPORTER"/>
    <property type="match status" value="1"/>
</dbReference>
<evidence type="ECO:0000256" key="3">
    <source>
        <dbReference type="ARBA" id="ARBA00022475"/>
    </source>
</evidence>
<evidence type="ECO:0000256" key="7">
    <source>
        <dbReference type="ARBA" id="ARBA00023136"/>
    </source>
</evidence>
<keyword evidence="5" id="KW-0677">Repeat</keyword>
<evidence type="ECO:0000256" key="5">
    <source>
        <dbReference type="ARBA" id="ARBA00022737"/>
    </source>
</evidence>
<keyword evidence="3" id="KW-1003">Cell membrane</keyword>
<sequence length="290" mass="32170">MGYLIIVALIQAYSFNLIGEYLAGHVDSYFAVLARVVLAGLVFLPLTRWRQVEPRFMRSMLLIGALQYGITYVCLYLSFRVLTVPEVLLFTILTPLHVTLIEDALNRRFNPWALLAALVAVAGAAVIRFDTVTGEFFIGFLLLQLANFTYAAGQVLYRHLVARHPSDLPHYRRFGYFYLGALLVVLPAFLLFGNTQHLPSTDTQWLVLLFLGLCPTALGLYWWNKGACLVSGATLAVMNNLHVPVGLLLNLLIWNQDEPLGRLAIGGTVILASVWLSRLGGQRARLPGAA</sequence>
<dbReference type="RefSeq" id="WP_102684417.1">
    <property type="nucleotide sequence ID" value="NZ_CP151184.1"/>
</dbReference>